<dbReference type="InterPro" id="IPR036188">
    <property type="entry name" value="FAD/NAD-bd_sf"/>
</dbReference>
<evidence type="ECO:0000259" key="2">
    <source>
        <dbReference type="Pfam" id="PF13454"/>
    </source>
</evidence>
<dbReference type="PANTHER" id="PTHR40254">
    <property type="entry name" value="BLR0577 PROTEIN"/>
    <property type="match status" value="1"/>
</dbReference>
<dbReference type="InterPro" id="IPR038732">
    <property type="entry name" value="HpyO/CreE_NAD-binding"/>
</dbReference>
<organism evidence="3">
    <name type="scientific">mine drainage metagenome</name>
    <dbReference type="NCBI Taxonomy" id="410659"/>
    <lineage>
        <taxon>unclassified sequences</taxon>
        <taxon>metagenomes</taxon>
        <taxon>ecological metagenomes</taxon>
    </lineage>
</organism>
<name>E6QVJ9_9ZZZZ</name>
<evidence type="ECO:0000313" key="3">
    <source>
        <dbReference type="EMBL" id="CBI11272.1"/>
    </source>
</evidence>
<proteinExistence type="predicted"/>
<accession>E6QVJ9</accession>
<evidence type="ECO:0000256" key="1">
    <source>
        <dbReference type="SAM" id="MobiDB-lite"/>
    </source>
</evidence>
<dbReference type="InterPro" id="IPR052189">
    <property type="entry name" value="L-asp_N-monooxygenase_NS-form"/>
</dbReference>
<sequence length="652" mass="71664">MDKSSEQYVKTSQPHRIAIVGSGPRGLSVLERLAARIAEAGTNRRVDIYLIDPIQVGCGRIWRTDQPNWFVMNTVADEVSAFSGPPDGGPTRPGAGPSLAQWWSDNDPDYPGLNSYAPRALHGHYMQFVLTSIESTLNADTKLHKIMDSVIDLKQAGDNYQLTLSSGATIKADRVIIVTGHAIPELEGKHRYLADFAAMQPGLRYIRGDSSADMPLANIGSGSPVGILGLGLSFYDVMAALTIGRGGRFVDQPDGTLQYQSSGREPVLFAGSRSGMLIPARGQNQKHADYRYDPLIFTIARAKELRQKGQINFRDDVVPFLLAEVNLVYYETAIRQRRGTSSATRFRCEIARLKINSAPVIAELASSYDLGDFPQIDLDRIAHPFADLFFSGPHAFTIAVLDALRVDFDNAVAGNVDSPLKAALDVIRDIRPIIRYLVDFSGLTPASYKTDFLGWYVPRSSFLSAGPPRYRIQQTIALIKAGLLRIVGPNMDITCDVARRCFVMSSPRVEHSSVDVTTVIDARVPIPNVALDQAPLTQKLVERGFWTNYLNCGATDSFVTGGVAVTPAPFHPIGQHQIPNRQLYVLGIPIEHTRWFMQAGSSRPGFWTDFVMDADSIAADALLPTRVQSPALHQDQQGIEVPSKENLMTMLR</sequence>
<dbReference type="Pfam" id="PF13454">
    <property type="entry name" value="NAD_binding_9"/>
    <property type="match status" value="1"/>
</dbReference>
<dbReference type="PANTHER" id="PTHR40254:SF1">
    <property type="entry name" value="BLR0577 PROTEIN"/>
    <property type="match status" value="1"/>
</dbReference>
<feature type="region of interest" description="Disordered" evidence="1">
    <location>
        <begin position="81"/>
        <end position="101"/>
    </location>
</feature>
<protein>
    <recommendedName>
        <fullName evidence="2">FAD-dependent urate hydroxylase HpyO/Asp monooxygenase CreE-like FAD/NAD(P)-binding domain-containing protein</fullName>
    </recommendedName>
</protein>
<dbReference type="SUPFAM" id="SSF51905">
    <property type="entry name" value="FAD/NAD(P)-binding domain"/>
    <property type="match status" value="1"/>
</dbReference>
<comment type="caution">
    <text evidence="3">The sequence shown here is derived from an EMBL/GenBank/DDBJ whole genome shotgun (WGS) entry which is preliminary data.</text>
</comment>
<gene>
    <name evidence="3" type="ORF">CARN7_2088</name>
</gene>
<reference evidence="3" key="1">
    <citation type="submission" date="2009-10" db="EMBL/GenBank/DDBJ databases">
        <title>Diversity of trophic interactions inside an arsenic-rich microbial ecosystem.</title>
        <authorList>
            <person name="Bertin P.N."/>
            <person name="Heinrich-Salmeron A."/>
            <person name="Pelletier E."/>
            <person name="Goulhen-Chollet F."/>
            <person name="Arsene-Ploetze F."/>
            <person name="Gallien S."/>
            <person name="Calteau A."/>
            <person name="Vallenet D."/>
            <person name="Casiot C."/>
            <person name="Chane-Woon-Ming B."/>
            <person name="Giloteaux L."/>
            <person name="Barakat M."/>
            <person name="Bonnefoy V."/>
            <person name="Bruneel O."/>
            <person name="Chandler M."/>
            <person name="Cleiss J."/>
            <person name="Duran R."/>
            <person name="Elbaz-Poulichet F."/>
            <person name="Fonknechten N."/>
            <person name="Lauga B."/>
            <person name="Mornico D."/>
            <person name="Ortet P."/>
            <person name="Schaeffer C."/>
            <person name="Siguier P."/>
            <person name="Alexander Thil Smith A."/>
            <person name="Van Dorsselaer A."/>
            <person name="Weissenbach J."/>
            <person name="Medigue C."/>
            <person name="Le Paslier D."/>
        </authorList>
    </citation>
    <scope>NUCLEOTIDE SEQUENCE</scope>
</reference>
<dbReference type="EMBL" id="CABR01000131">
    <property type="protein sequence ID" value="CBI11272.1"/>
    <property type="molecule type" value="Genomic_DNA"/>
</dbReference>
<dbReference type="AlphaFoldDB" id="E6QVJ9"/>
<feature type="domain" description="FAD-dependent urate hydroxylase HpyO/Asp monooxygenase CreE-like FAD/NAD(P)-binding" evidence="2">
    <location>
        <begin position="18"/>
        <end position="181"/>
    </location>
</feature>